<reference evidence="2 3" key="1">
    <citation type="submission" date="2017-09" db="EMBL/GenBank/DDBJ databases">
        <title>Comparative genomics of rhizobia isolated from Phaseolus vulgaris in China.</title>
        <authorList>
            <person name="Tong W."/>
        </authorList>
    </citation>
    <scope>NUCLEOTIDE SEQUENCE [LARGE SCALE GENOMIC DNA]</scope>
    <source>
        <strain evidence="2 3">PCH1</strain>
    </source>
</reference>
<dbReference type="AlphaFoldDB" id="A0A2A6LXR7"/>
<comment type="caution">
    <text evidence="2">The sequence shown here is derived from an EMBL/GenBank/DDBJ whole genome shotgun (WGS) entry which is preliminary data.</text>
</comment>
<organism evidence="2 3">
    <name type="scientific">Rhizobium fredii</name>
    <name type="common">Sinorhizobium fredii</name>
    <dbReference type="NCBI Taxonomy" id="380"/>
    <lineage>
        <taxon>Bacteria</taxon>
        <taxon>Pseudomonadati</taxon>
        <taxon>Pseudomonadota</taxon>
        <taxon>Alphaproteobacteria</taxon>
        <taxon>Hyphomicrobiales</taxon>
        <taxon>Rhizobiaceae</taxon>
        <taxon>Sinorhizobium/Ensifer group</taxon>
        <taxon>Sinorhizobium</taxon>
    </lineage>
</organism>
<feature type="signal peptide" evidence="1">
    <location>
        <begin position="1"/>
        <end position="22"/>
    </location>
</feature>
<proteinExistence type="predicted"/>
<protein>
    <submittedName>
        <fullName evidence="2">Uncharacterized protein</fullName>
    </submittedName>
</protein>
<accession>A0A2A6LXR7</accession>
<dbReference type="RefSeq" id="WP_097586833.1">
    <property type="nucleotide sequence ID" value="NZ_NWTC01000008.1"/>
</dbReference>
<sequence length="132" mass="14444">MRKLRLQFSLVMISAIASIVGADLQAAAQTAADQLYDMEKFEQDVYAPEGADTPQVAGQKKVRACIGEKRCPVAVQSMFPCGYTEKRAGRELCTIHTGDGNTKVLDHMIDHQGTHGGHQCGYSWFLVTCLLP</sequence>
<feature type="chain" id="PRO_5013037802" evidence="1">
    <location>
        <begin position="23"/>
        <end position="132"/>
    </location>
</feature>
<dbReference type="EMBL" id="NWTC01000008">
    <property type="protein sequence ID" value="PDT47433.1"/>
    <property type="molecule type" value="Genomic_DNA"/>
</dbReference>
<dbReference type="Proteomes" id="UP000220353">
    <property type="component" value="Unassembled WGS sequence"/>
</dbReference>
<gene>
    <name evidence="2" type="ORF">CO661_11860</name>
</gene>
<evidence type="ECO:0000313" key="3">
    <source>
        <dbReference type="Proteomes" id="UP000220353"/>
    </source>
</evidence>
<evidence type="ECO:0000313" key="2">
    <source>
        <dbReference type="EMBL" id="PDT47433.1"/>
    </source>
</evidence>
<evidence type="ECO:0000256" key="1">
    <source>
        <dbReference type="SAM" id="SignalP"/>
    </source>
</evidence>
<name>A0A2A6LXR7_RHIFR</name>
<keyword evidence="1" id="KW-0732">Signal</keyword>